<accession>A0A167AF50</accession>
<evidence type="ECO:0000313" key="6">
    <source>
        <dbReference type="Proteomes" id="UP000076584"/>
    </source>
</evidence>
<dbReference type="PANTHER" id="PTHR43877">
    <property type="entry name" value="AMINOALKYLPHOSPHONATE N-ACETYLTRANSFERASE-RELATED-RELATED"/>
    <property type="match status" value="1"/>
</dbReference>
<dbReference type="Pfam" id="PF00583">
    <property type="entry name" value="Acetyltransf_1"/>
    <property type="match status" value="1"/>
</dbReference>
<dbReference type="PROSITE" id="PS51186">
    <property type="entry name" value="GNAT"/>
    <property type="match status" value="1"/>
</dbReference>
<dbReference type="EMBL" id="LFIW01001981">
    <property type="protein sequence ID" value="KZL80065.1"/>
    <property type="molecule type" value="Genomic_DNA"/>
</dbReference>
<name>A0A167AF50_COLIC</name>
<evidence type="ECO:0000256" key="3">
    <source>
        <dbReference type="SAM" id="MobiDB-lite"/>
    </source>
</evidence>
<dbReference type="SUPFAM" id="SSF55729">
    <property type="entry name" value="Acyl-CoA N-acyltransferases (Nat)"/>
    <property type="match status" value="1"/>
</dbReference>
<dbReference type="InterPro" id="IPR050832">
    <property type="entry name" value="Bact_Acetyltransf"/>
</dbReference>
<dbReference type="GO" id="GO:0016747">
    <property type="term" value="F:acyltransferase activity, transferring groups other than amino-acyl groups"/>
    <property type="evidence" value="ECO:0007669"/>
    <property type="project" value="InterPro"/>
</dbReference>
<dbReference type="AlphaFoldDB" id="A0A167AF50"/>
<keyword evidence="6" id="KW-1185">Reference proteome</keyword>
<gene>
    <name evidence="5" type="ORF">CI238_08795</name>
</gene>
<reference evidence="5 6" key="1">
    <citation type="submission" date="2015-06" db="EMBL/GenBank/DDBJ databases">
        <title>Survival trade-offs in plant roots during colonization by closely related pathogenic and mutualistic fungi.</title>
        <authorList>
            <person name="Hacquard S."/>
            <person name="Kracher B."/>
            <person name="Hiruma K."/>
            <person name="Weinman A."/>
            <person name="Muench P."/>
            <person name="Garrido Oter R."/>
            <person name="Ver Loren van Themaat E."/>
            <person name="Dallerey J.-F."/>
            <person name="Damm U."/>
            <person name="Henrissat B."/>
            <person name="Lespinet O."/>
            <person name="Thon M."/>
            <person name="Kemen E."/>
            <person name="McHardy A.C."/>
            <person name="Schulze-Lefert P."/>
            <person name="O'Connell R.J."/>
        </authorList>
    </citation>
    <scope>NUCLEOTIDE SEQUENCE [LARGE SCALE GENOMIC DNA]</scope>
    <source>
        <strain evidence="5 6">MAFF 238704</strain>
    </source>
</reference>
<protein>
    <submittedName>
        <fullName evidence="5">Acetyltransferase</fullName>
    </submittedName>
</protein>
<proteinExistence type="predicted"/>
<dbReference type="PANTHER" id="PTHR43877:SF2">
    <property type="entry name" value="AMINOALKYLPHOSPHONATE N-ACETYLTRANSFERASE-RELATED"/>
    <property type="match status" value="1"/>
</dbReference>
<dbReference type="InterPro" id="IPR000182">
    <property type="entry name" value="GNAT_dom"/>
</dbReference>
<sequence>LVSPRRSWPVVQLPGYRTGLLQLPPLRSSQQRTVSQTKPTTMSSSSGTPYIFSPADHSHLIPYLAALHAACISSDRTLATFLPPLSHEKLLGWWKDCIAEVTAGTRMMLILLDESEPGSKPKGTELVGVVMLLMPYSETGPFRGFVEKLLISPKFRRRGGARMLMSALEGEAVRRGRTLLMLDTEAGSPAEDVYKKFGYVEVGRIPNYGISPAVPRQLKDEVFFYKQLTK</sequence>
<evidence type="ECO:0000313" key="5">
    <source>
        <dbReference type="EMBL" id="KZL80065.1"/>
    </source>
</evidence>
<comment type="caution">
    <text evidence="5">The sequence shown here is derived from an EMBL/GenBank/DDBJ whole genome shotgun (WGS) entry which is preliminary data.</text>
</comment>
<feature type="domain" description="N-acetyltransferase" evidence="4">
    <location>
        <begin position="76"/>
        <end position="221"/>
    </location>
</feature>
<organism evidence="5 6">
    <name type="scientific">Colletotrichum incanum</name>
    <name type="common">Soybean anthracnose fungus</name>
    <dbReference type="NCBI Taxonomy" id="1573173"/>
    <lineage>
        <taxon>Eukaryota</taxon>
        <taxon>Fungi</taxon>
        <taxon>Dikarya</taxon>
        <taxon>Ascomycota</taxon>
        <taxon>Pezizomycotina</taxon>
        <taxon>Sordariomycetes</taxon>
        <taxon>Hypocreomycetidae</taxon>
        <taxon>Glomerellales</taxon>
        <taxon>Glomerellaceae</taxon>
        <taxon>Colletotrichum</taxon>
        <taxon>Colletotrichum spaethianum species complex</taxon>
    </lineage>
</organism>
<feature type="region of interest" description="Disordered" evidence="3">
    <location>
        <begin position="27"/>
        <end position="48"/>
    </location>
</feature>
<dbReference type="InterPro" id="IPR016181">
    <property type="entry name" value="Acyl_CoA_acyltransferase"/>
</dbReference>
<dbReference type="Proteomes" id="UP000076584">
    <property type="component" value="Unassembled WGS sequence"/>
</dbReference>
<keyword evidence="2" id="KW-0012">Acyltransferase</keyword>
<dbReference type="CDD" id="cd04301">
    <property type="entry name" value="NAT_SF"/>
    <property type="match status" value="1"/>
</dbReference>
<evidence type="ECO:0000259" key="4">
    <source>
        <dbReference type="PROSITE" id="PS51186"/>
    </source>
</evidence>
<dbReference type="STRING" id="1573173.A0A167AF50"/>
<evidence type="ECO:0000256" key="1">
    <source>
        <dbReference type="ARBA" id="ARBA00022679"/>
    </source>
</evidence>
<feature type="non-terminal residue" evidence="5">
    <location>
        <position position="1"/>
    </location>
</feature>
<feature type="compositionally biased region" description="Polar residues" evidence="3">
    <location>
        <begin position="33"/>
        <end position="48"/>
    </location>
</feature>
<evidence type="ECO:0000256" key="2">
    <source>
        <dbReference type="ARBA" id="ARBA00023315"/>
    </source>
</evidence>
<dbReference type="Gene3D" id="3.40.630.30">
    <property type="match status" value="1"/>
</dbReference>
<keyword evidence="1 5" id="KW-0808">Transferase</keyword>